<proteinExistence type="predicted"/>
<feature type="domain" description="Glycosyl hydrolase family 92" evidence="4">
    <location>
        <begin position="309"/>
        <end position="773"/>
    </location>
</feature>
<dbReference type="Gene3D" id="1.20.1610.10">
    <property type="entry name" value="alpha-1,2-mannosidases domains"/>
    <property type="match status" value="1"/>
</dbReference>
<comment type="caution">
    <text evidence="6">The sequence shown here is derived from an EMBL/GenBank/DDBJ whole genome shotgun (WGS) entry which is preliminary data.</text>
</comment>
<evidence type="ECO:0000313" key="6">
    <source>
        <dbReference type="EMBL" id="EZH72835.1"/>
    </source>
</evidence>
<comment type="subunit">
    <text evidence="2">Monomer.</text>
</comment>
<dbReference type="GO" id="GO:0000224">
    <property type="term" value="F:peptide-N4-(N-acetyl-beta-glucosaminyl)asparagine amidase activity"/>
    <property type="evidence" value="ECO:0007669"/>
    <property type="project" value="TreeGrafter"/>
</dbReference>
<dbReference type="GO" id="GO:0005975">
    <property type="term" value="P:carbohydrate metabolic process"/>
    <property type="evidence" value="ECO:0007669"/>
    <property type="project" value="InterPro"/>
</dbReference>
<reference evidence="6 7" key="1">
    <citation type="submission" date="2014-04" db="EMBL/GenBank/DDBJ databases">
        <title>Aquimarina sp. 22II-S11-z7 Genome Sequencing.</title>
        <authorList>
            <person name="Lai Q."/>
        </authorList>
    </citation>
    <scope>NUCLEOTIDE SEQUENCE [LARGE SCALE GENOMIC DNA]</scope>
    <source>
        <strain evidence="6 7">22II-S11-z7</strain>
    </source>
</reference>
<name>A0A023BS70_9FLAO</name>
<dbReference type="NCBIfam" id="TIGR01180">
    <property type="entry name" value="aman2_put"/>
    <property type="match status" value="1"/>
</dbReference>
<evidence type="ECO:0000259" key="5">
    <source>
        <dbReference type="Pfam" id="PF17678"/>
    </source>
</evidence>
<sequence>MKYLSIILAAILCFSSCKKDSTDPVAEDSIPKIIKKTGFTKYVNPFIGTSKMGHTYPGATAPFGMVQLSPQTNFEVMFNEDGSYNRETYEYCAGYQHRDSTILGFSHTNLSGTGHSDLGDFLVMPTTGSLVLDPLKTADGSKGFYSTFSHDQEYASPGYYRVELKDYNITAELTATERVGFHQYTFPETKDAHIILDLVYNVYHHDNKNVWTFLRVENDSLVTGYRQTKGWARTKKVFFAMQFSKPFSSYGHKKYDTVKYDGFYRRFEQQENFPEMAGKDIRAYFNFDTKTNEKISIKFALSSVSTNGALKNLQSELPGWDFDKTKQKTENKWDNELSKIEVKTITEADKTTFYSALYHTMLSPIIYEDVDGSYLGLDQNIHTSEDFTNYSIFSLWDTYRALHPLFNITQPSRNNDMIKSMLAHQEQSVHHMLPIWSHYANENWCMIGYHATSVIADAIAKNVGDFDKNKALSASVSTANVPYFDGLGDYIKYQYVPDDKSHSSVSKTLELAYNDWCIAQIANSTGDKKTTDQFLNRSEYYNNVYDPKIGYMRPKLSNGEFRKEFDPLDTHGQGFIEGNAWNYGLYVPHQLEKMVKMMGGNERFSQHLDSLFTMKLEDKYIEKHEDITRDGIIGNYVHGNEPGHHIPYLYNWTGKPHKTQERVRMIMDTMYGPTVDGLCGNDDAGQMSAWYIFSSLGFYPVTPGSPNYAIGSPLVKEAVLHLENGKELTIIAKNQSKDNIYVNRVTVNGRVLNTTTLSHNDIINGGEIIFEMQSTPKSIE</sequence>
<dbReference type="InterPro" id="IPR012939">
    <property type="entry name" value="Glyco_hydro_92"/>
</dbReference>
<evidence type="ECO:0000313" key="7">
    <source>
        <dbReference type="Proteomes" id="UP000023541"/>
    </source>
</evidence>
<dbReference type="GO" id="GO:0005829">
    <property type="term" value="C:cytosol"/>
    <property type="evidence" value="ECO:0007669"/>
    <property type="project" value="TreeGrafter"/>
</dbReference>
<dbReference type="EMBL" id="AQRA01000007">
    <property type="protein sequence ID" value="EZH72835.1"/>
    <property type="molecule type" value="Genomic_DNA"/>
</dbReference>
<evidence type="ECO:0000256" key="1">
    <source>
        <dbReference type="ARBA" id="ARBA00001913"/>
    </source>
</evidence>
<evidence type="ECO:0000256" key="3">
    <source>
        <dbReference type="ARBA" id="ARBA00022837"/>
    </source>
</evidence>
<evidence type="ECO:0000256" key="2">
    <source>
        <dbReference type="ARBA" id="ARBA00011245"/>
    </source>
</evidence>
<dbReference type="STRING" id="1317122.ATO12_22145"/>
<organism evidence="6 7">
    <name type="scientific">Aquimarina atlantica</name>
    <dbReference type="NCBI Taxonomy" id="1317122"/>
    <lineage>
        <taxon>Bacteria</taxon>
        <taxon>Pseudomonadati</taxon>
        <taxon>Bacteroidota</taxon>
        <taxon>Flavobacteriia</taxon>
        <taxon>Flavobacteriales</taxon>
        <taxon>Flavobacteriaceae</taxon>
        <taxon>Aquimarina</taxon>
    </lineage>
</organism>
<dbReference type="Gene3D" id="2.70.98.10">
    <property type="match status" value="1"/>
</dbReference>
<accession>A0A023BS70</accession>
<gene>
    <name evidence="6" type="ORF">ATO12_22145</name>
</gene>
<dbReference type="InterPro" id="IPR008928">
    <property type="entry name" value="6-hairpin_glycosidase_sf"/>
</dbReference>
<dbReference type="Pfam" id="PF07971">
    <property type="entry name" value="Glyco_hydro_92"/>
    <property type="match status" value="1"/>
</dbReference>
<dbReference type="Gene3D" id="1.20.1050.60">
    <property type="entry name" value="alpha-1,2-mannosidase"/>
    <property type="match status" value="1"/>
</dbReference>
<keyword evidence="7" id="KW-1185">Reference proteome</keyword>
<evidence type="ECO:0000259" key="4">
    <source>
        <dbReference type="Pfam" id="PF07971"/>
    </source>
</evidence>
<dbReference type="InterPro" id="IPR050883">
    <property type="entry name" value="PNGase"/>
</dbReference>
<dbReference type="RefSeq" id="WP_051575916.1">
    <property type="nucleotide sequence ID" value="NZ_AQRA01000007.1"/>
</dbReference>
<feature type="domain" description="Glycosyl hydrolase family 92 N-terminal" evidence="5">
    <location>
        <begin position="42"/>
        <end position="302"/>
    </location>
</feature>
<keyword evidence="3" id="KW-0106">Calcium</keyword>
<dbReference type="Proteomes" id="UP000023541">
    <property type="component" value="Unassembled WGS sequence"/>
</dbReference>
<dbReference type="Gene3D" id="3.30.2080.10">
    <property type="entry name" value="GH92 mannosidase domain"/>
    <property type="match status" value="1"/>
</dbReference>
<dbReference type="InterPro" id="IPR014718">
    <property type="entry name" value="GH-type_carb-bd"/>
</dbReference>
<dbReference type="OrthoDB" id="9804511at2"/>
<dbReference type="InterPro" id="IPR041371">
    <property type="entry name" value="GH92_N"/>
</dbReference>
<dbReference type="SUPFAM" id="SSF48208">
    <property type="entry name" value="Six-hairpin glycosidases"/>
    <property type="match status" value="1"/>
</dbReference>
<dbReference type="PANTHER" id="PTHR12143:SF39">
    <property type="entry name" value="SECRETED PROTEIN"/>
    <property type="match status" value="1"/>
</dbReference>
<protein>
    <submittedName>
        <fullName evidence="6">Sugar hydrolase</fullName>
    </submittedName>
</protein>
<dbReference type="eggNOG" id="COG3537">
    <property type="taxonomic scope" value="Bacteria"/>
</dbReference>
<dbReference type="FunFam" id="3.30.2080.10:FF:000001">
    <property type="entry name" value="Alpha-1,2-mannosidase subfamily"/>
    <property type="match status" value="1"/>
</dbReference>
<dbReference type="PANTHER" id="PTHR12143">
    <property type="entry name" value="PEPTIDE N-GLYCANASE PNGASE -RELATED"/>
    <property type="match status" value="1"/>
</dbReference>
<comment type="cofactor">
    <cofactor evidence="1">
        <name>Ca(2+)</name>
        <dbReference type="ChEBI" id="CHEBI:29108"/>
    </cofactor>
</comment>
<keyword evidence="6" id="KW-0378">Hydrolase</keyword>
<dbReference type="GO" id="GO:0006516">
    <property type="term" value="P:glycoprotein catabolic process"/>
    <property type="evidence" value="ECO:0007669"/>
    <property type="project" value="TreeGrafter"/>
</dbReference>
<dbReference type="GO" id="GO:0030246">
    <property type="term" value="F:carbohydrate binding"/>
    <property type="evidence" value="ECO:0007669"/>
    <property type="project" value="InterPro"/>
</dbReference>
<dbReference type="InterPro" id="IPR005887">
    <property type="entry name" value="GH92_a_mannosidase_put"/>
</dbReference>
<dbReference type="FunFam" id="1.20.1050.60:FF:000001">
    <property type="entry name" value="Putative alpha-1,2-mannosidase"/>
    <property type="match status" value="1"/>
</dbReference>
<dbReference type="AlphaFoldDB" id="A0A023BS70"/>
<dbReference type="Pfam" id="PF17678">
    <property type="entry name" value="Glyco_hydro_92N"/>
    <property type="match status" value="1"/>
</dbReference>